<accession>A0A0P1APN9</accession>
<dbReference type="RefSeq" id="XP_024579370.1">
    <property type="nucleotide sequence ID" value="XM_024728944.1"/>
</dbReference>
<keyword evidence="2" id="KW-1185">Reference proteome</keyword>
<dbReference type="AlphaFoldDB" id="A0A0P1APN9"/>
<name>A0A0P1APN9_PLAHL</name>
<dbReference type="Proteomes" id="UP000054928">
    <property type="component" value="Unassembled WGS sequence"/>
</dbReference>
<dbReference type="EMBL" id="CCYD01000653">
    <property type="protein sequence ID" value="CEG43001.1"/>
    <property type="molecule type" value="Genomic_DNA"/>
</dbReference>
<sequence>MGQTFNVSTRSGACKVCKLLITDSRQSAKSCECGTQSTDSRAISQEAVALQSVGISKQSFNMKVGNPVSDYHQQQNPQWSATLADKAPNDASRRGEVVESLDANTNAIARWMNVHAALSALWTEAARLHAEDQRLFDRIHQISSAVAQKDSTLGFQRRVCYRSRPSSPDYYKPRL</sequence>
<evidence type="ECO:0000313" key="1">
    <source>
        <dbReference type="EMBL" id="CEG43001.1"/>
    </source>
</evidence>
<organism evidence="1 2">
    <name type="scientific">Plasmopara halstedii</name>
    <name type="common">Downy mildew of sunflower</name>
    <dbReference type="NCBI Taxonomy" id="4781"/>
    <lineage>
        <taxon>Eukaryota</taxon>
        <taxon>Sar</taxon>
        <taxon>Stramenopiles</taxon>
        <taxon>Oomycota</taxon>
        <taxon>Peronosporomycetes</taxon>
        <taxon>Peronosporales</taxon>
        <taxon>Peronosporaceae</taxon>
        <taxon>Plasmopara</taxon>
    </lineage>
</organism>
<proteinExistence type="predicted"/>
<evidence type="ECO:0000313" key="2">
    <source>
        <dbReference type="Proteomes" id="UP000054928"/>
    </source>
</evidence>
<reference evidence="2" key="1">
    <citation type="submission" date="2014-09" db="EMBL/GenBank/DDBJ databases">
        <authorList>
            <person name="Sharma Rahul"/>
            <person name="Thines Marco"/>
        </authorList>
    </citation>
    <scope>NUCLEOTIDE SEQUENCE [LARGE SCALE GENOMIC DNA]</scope>
</reference>
<protein>
    <submittedName>
        <fullName evidence="1">Uncharacterized protein</fullName>
    </submittedName>
</protein>
<dbReference type="GeneID" id="36408282"/>